<name>A0A3N2C763_9MICO</name>
<keyword evidence="4" id="KW-1185">Reference proteome</keyword>
<dbReference type="InterPro" id="IPR050266">
    <property type="entry name" value="AB_hydrolase_sf"/>
</dbReference>
<gene>
    <name evidence="3" type="ORF">EDD42_3466</name>
</gene>
<comment type="caution">
    <text evidence="3">The sequence shown here is derived from an EMBL/GenBank/DDBJ whole genome shotgun (WGS) entry which is preliminary data.</text>
</comment>
<evidence type="ECO:0000256" key="1">
    <source>
        <dbReference type="SAM" id="Phobius"/>
    </source>
</evidence>
<evidence type="ECO:0000313" key="3">
    <source>
        <dbReference type="EMBL" id="ROR83355.1"/>
    </source>
</evidence>
<keyword evidence="1" id="KW-1133">Transmembrane helix</keyword>
<dbReference type="Proteomes" id="UP000266915">
    <property type="component" value="Unassembled WGS sequence"/>
</dbReference>
<keyword evidence="1" id="KW-0472">Membrane</keyword>
<protein>
    <submittedName>
        <fullName evidence="3">Pimeloyl-ACP methyl ester carboxylesterase</fullName>
    </submittedName>
</protein>
<dbReference type="Pfam" id="PF12697">
    <property type="entry name" value="Abhydrolase_6"/>
    <property type="match status" value="1"/>
</dbReference>
<dbReference type="PANTHER" id="PTHR43798">
    <property type="entry name" value="MONOACYLGLYCEROL LIPASE"/>
    <property type="match status" value="1"/>
</dbReference>
<evidence type="ECO:0000313" key="4">
    <source>
        <dbReference type="Proteomes" id="UP000266915"/>
    </source>
</evidence>
<evidence type="ECO:0000259" key="2">
    <source>
        <dbReference type="Pfam" id="PF12697"/>
    </source>
</evidence>
<organism evidence="3 4">
    <name type="scientific">Plantibacter flavus</name>
    <dbReference type="NCBI Taxonomy" id="150123"/>
    <lineage>
        <taxon>Bacteria</taxon>
        <taxon>Bacillati</taxon>
        <taxon>Actinomycetota</taxon>
        <taxon>Actinomycetes</taxon>
        <taxon>Micrococcales</taxon>
        <taxon>Microbacteriaceae</taxon>
        <taxon>Plantibacter</taxon>
    </lineage>
</organism>
<keyword evidence="1" id="KW-0812">Transmembrane</keyword>
<dbReference type="InterPro" id="IPR029058">
    <property type="entry name" value="AB_hydrolase_fold"/>
</dbReference>
<accession>A0A3N2C763</accession>
<feature type="domain" description="AB hydrolase-1" evidence="2">
    <location>
        <begin position="91"/>
        <end position="318"/>
    </location>
</feature>
<dbReference type="InterPro" id="IPR000073">
    <property type="entry name" value="AB_hydrolase_1"/>
</dbReference>
<dbReference type="EMBL" id="RKHL01000001">
    <property type="protein sequence ID" value="ROR83355.1"/>
    <property type="molecule type" value="Genomic_DNA"/>
</dbReference>
<dbReference type="SUPFAM" id="SSF53474">
    <property type="entry name" value="alpha/beta-Hydrolases"/>
    <property type="match status" value="1"/>
</dbReference>
<reference evidence="3 4" key="1">
    <citation type="submission" date="2018-11" db="EMBL/GenBank/DDBJ databases">
        <title>Sequencing the genomes of 1000 actinobacteria strains.</title>
        <authorList>
            <person name="Klenk H.-P."/>
        </authorList>
    </citation>
    <scope>NUCLEOTIDE SEQUENCE [LARGE SCALE GENOMIC DNA]</scope>
    <source>
        <strain evidence="3 4">DSM 14012</strain>
    </source>
</reference>
<dbReference type="GO" id="GO:0016020">
    <property type="term" value="C:membrane"/>
    <property type="evidence" value="ECO:0007669"/>
    <property type="project" value="TreeGrafter"/>
</dbReference>
<dbReference type="AlphaFoldDB" id="A0A3N2C763"/>
<feature type="transmembrane region" description="Helical" evidence="1">
    <location>
        <begin position="31"/>
        <end position="53"/>
    </location>
</feature>
<sequence>MRSLREYGIGAVRPPAADSSRWVTMRKLLKVPLISIATIAGLVAAGLATTSIVNAVASSSEAGDLQPYGQLVDVDGKDMNVVISGSGAETIVLLPGQGTAAPGLDFEPLVDELRDQYRVVVVEPFGYGLSDQTDVPRTSANIAGEVHAALQHLGIDRYVLAGHSIAGIYALEYLERFRAEVTAFIGIDTSVPTQPGSDEPTPTDGVDTLQALGILRLLTAIAPDPYEGLPYDAATKRQLAILTNRNAMSPTLLDEIAHTPGNFKAARSQAFPADLPILMFVVGDDPELSDWVPLHEEQLAGVDRGELVRLDGGHYLHHTEATVMGEDIKRFLADTPGD</sequence>
<dbReference type="PANTHER" id="PTHR43798:SF33">
    <property type="entry name" value="HYDROLASE, PUTATIVE (AFU_ORTHOLOGUE AFUA_2G14860)-RELATED"/>
    <property type="match status" value="1"/>
</dbReference>
<dbReference type="Gene3D" id="3.40.50.1820">
    <property type="entry name" value="alpha/beta hydrolase"/>
    <property type="match status" value="1"/>
</dbReference>
<proteinExistence type="predicted"/>
<dbReference type="GO" id="GO:0003824">
    <property type="term" value="F:catalytic activity"/>
    <property type="evidence" value="ECO:0007669"/>
    <property type="project" value="UniProtKB-ARBA"/>
</dbReference>